<keyword evidence="1 2" id="KW-0238">DNA-binding</keyword>
<keyword evidence="3" id="KW-1133">Transmembrane helix</keyword>
<keyword evidence="3" id="KW-0472">Membrane</keyword>
<dbReference type="SUPFAM" id="SSF46894">
    <property type="entry name" value="C-terminal effector domain of the bipartite response regulators"/>
    <property type="match status" value="1"/>
</dbReference>
<keyword evidence="3" id="KW-0812">Transmembrane</keyword>
<proteinExistence type="predicted"/>
<evidence type="ECO:0000259" key="4">
    <source>
        <dbReference type="PROSITE" id="PS51755"/>
    </source>
</evidence>
<feature type="DNA-binding region" description="OmpR/PhoB-type" evidence="2">
    <location>
        <begin position="1"/>
        <end position="92"/>
    </location>
</feature>
<name>V4HPQ7_PSEL2</name>
<evidence type="ECO:0000256" key="1">
    <source>
        <dbReference type="ARBA" id="ARBA00023125"/>
    </source>
</evidence>
<dbReference type="InterPro" id="IPR001867">
    <property type="entry name" value="OmpR/PhoB-type_DNA-bd"/>
</dbReference>
<evidence type="ECO:0000256" key="2">
    <source>
        <dbReference type="PROSITE-ProRule" id="PRU01091"/>
    </source>
</evidence>
<evidence type="ECO:0000256" key="3">
    <source>
        <dbReference type="SAM" id="Phobius"/>
    </source>
</evidence>
<dbReference type="Pfam" id="PF00486">
    <property type="entry name" value="Trans_reg_C"/>
    <property type="match status" value="1"/>
</dbReference>
<evidence type="ECO:0000313" key="5">
    <source>
        <dbReference type="EMBL" id="ESP91778.1"/>
    </source>
</evidence>
<dbReference type="InterPro" id="IPR016032">
    <property type="entry name" value="Sig_transdc_resp-reg_C-effctor"/>
</dbReference>
<dbReference type="Proteomes" id="UP000017820">
    <property type="component" value="Unassembled WGS sequence"/>
</dbReference>
<sequence length="596" mass="67552">MLYFRDFEFNPSTSTLYRHGDVVALTETQLNLLILLLNEPEKIWSKEAILQVLWQDKDVTEQVVFQTISQLRAVLGSDAIQTFPKRGYKWQLSLTQARAQLSVNKTPIQHSGSRFWVVSALLFIFTCGIAYLGAQQSSLQKATSKYALALSPITVTPHSEVESQIVQQLNEALSTQLDVELSPLKKVNTLTSRQSHTLKPHEGTRMLTVRGEITKLSMAGGVSYLLDYTLSGESRQWQSFVIADDVALLANRVHGQIELLSHSRYFELVSENQVTAELTLMNAASSDNLSIAYVLISQLIEGLEYDRASTLLHQYQNQLRVKDQFHQALFNLLKGQLLYGQGQNALAVQSLNLADKQFEKLKLAGLQSETKQLLVQSLSLTEEYRILKMYLIDAAQLAKLAGRTQLELASYYQLSKLAARHQQSTDKYRYLALVSQVVTQFGLDESHLMLRDYHQAIFAKVASEKLTHLQRAILRPVSEENRWVYYAVADLASNLLITEKNWQGLVAFTAALNDDVLRAKLIAKKQVAMGSAEAWHYVERAFEVARQESNYWVSVPMALLLLKLESEQVSEHLHIYQSHIEQFASPSFKARHSQYL</sequence>
<feature type="transmembrane region" description="Helical" evidence="3">
    <location>
        <begin position="115"/>
        <end position="134"/>
    </location>
</feature>
<dbReference type="PATRIC" id="fig|1353533.3.peg.4017"/>
<dbReference type="EMBL" id="AUSV01000092">
    <property type="protein sequence ID" value="ESP91778.1"/>
    <property type="molecule type" value="Genomic_DNA"/>
</dbReference>
<dbReference type="GO" id="GO:0006355">
    <property type="term" value="P:regulation of DNA-templated transcription"/>
    <property type="evidence" value="ECO:0007669"/>
    <property type="project" value="InterPro"/>
</dbReference>
<feature type="domain" description="OmpR/PhoB-type" evidence="4">
    <location>
        <begin position="1"/>
        <end position="92"/>
    </location>
</feature>
<dbReference type="InterPro" id="IPR036388">
    <property type="entry name" value="WH-like_DNA-bd_sf"/>
</dbReference>
<dbReference type="Gene3D" id="1.10.10.10">
    <property type="entry name" value="Winged helix-like DNA-binding domain superfamily/Winged helix DNA-binding domain"/>
    <property type="match status" value="1"/>
</dbReference>
<dbReference type="SMART" id="SM00862">
    <property type="entry name" value="Trans_reg_C"/>
    <property type="match status" value="1"/>
</dbReference>
<comment type="caution">
    <text evidence="5">The sequence shown here is derived from an EMBL/GenBank/DDBJ whole genome shotgun (WGS) entry which is preliminary data.</text>
</comment>
<gene>
    <name evidence="5" type="ORF">PL2TA16_05419</name>
</gene>
<accession>V4HPQ7</accession>
<dbReference type="AlphaFoldDB" id="V4HPQ7"/>
<dbReference type="GO" id="GO:0000160">
    <property type="term" value="P:phosphorelay signal transduction system"/>
    <property type="evidence" value="ECO:0007669"/>
    <property type="project" value="InterPro"/>
</dbReference>
<evidence type="ECO:0000313" key="6">
    <source>
        <dbReference type="Proteomes" id="UP000017820"/>
    </source>
</evidence>
<organism evidence="5 6">
    <name type="scientific">Pseudoalteromonas luteoviolacea (strain 2ta16)</name>
    <dbReference type="NCBI Taxonomy" id="1353533"/>
    <lineage>
        <taxon>Bacteria</taxon>
        <taxon>Pseudomonadati</taxon>
        <taxon>Pseudomonadota</taxon>
        <taxon>Gammaproteobacteria</taxon>
        <taxon>Alteromonadales</taxon>
        <taxon>Pseudoalteromonadaceae</taxon>
        <taxon>Pseudoalteromonas</taxon>
    </lineage>
</organism>
<reference evidence="5 6" key="1">
    <citation type="submission" date="2013-07" db="EMBL/GenBank/DDBJ databases">
        <title>Draft genome sequence of Pseudoalteromonas luteoviolacea 2ta16.</title>
        <authorList>
            <person name="Allen E.E."/>
            <person name="Azam F."/>
            <person name="Podell S."/>
        </authorList>
    </citation>
    <scope>NUCLEOTIDE SEQUENCE [LARGE SCALE GENOMIC DNA]</scope>
    <source>
        <strain evidence="5 6">2ta16</strain>
    </source>
</reference>
<dbReference type="GO" id="GO:0003677">
    <property type="term" value="F:DNA binding"/>
    <property type="evidence" value="ECO:0007669"/>
    <property type="project" value="UniProtKB-UniRule"/>
</dbReference>
<protein>
    <submittedName>
        <fullName evidence="5">DNA-binding winged-HTH domain protein</fullName>
    </submittedName>
</protein>
<dbReference type="PROSITE" id="PS51755">
    <property type="entry name" value="OMPR_PHOB"/>
    <property type="match status" value="1"/>
</dbReference>
<dbReference type="RefSeq" id="WP_023400871.1">
    <property type="nucleotide sequence ID" value="NZ_AUSV01000092.1"/>
</dbReference>